<feature type="compositionally biased region" description="Acidic residues" evidence="1">
    <location>
        <begin position="2120"/>
        <end position="2132"/>
    </location>
</feature>
<feature type="region of interest" description="Disordered" evidence="1">
    <location>
        <begin position="2072"/>
        <end position="2316"/>
    </location>
</feature>
<feature type="compositionally biased region" description="Acidic residues" evidence="1">
    <location>
        <begin position="2575"/>
        <end position="2586"/>
    </location>
</feature>
<feature type="compositionally biased region" description="Basic and acidic residues" evidence="1">
    <location>
        <begin position="1269"/>
        <end position="1279"/>
    </location>
</feature>
<feature type="region of interest" description="Disordered" evidence="1">
    <location>
        <begin position="1560"/>
        <end position="1643"/>
    </location>
</feature>
<feature type="region of interest" description="Disordered" evidence="1">
    <location>
        <begin position="2717"/>
        <end position="2850"/>
    </location>
</feature>
<feature type="domain" description="Rho-GAP" evidence="2">
    <location>
        <begin position="123"/>
        <end position="320"/>
    </location>
</feature>
<dbReference type="InterPro" id="IPR012965">
    <property type="entry name" value="Msb1/Mug8_dom"/>
</dbReference>
<dbReference type="InterPro" id="IPR000198">
    <property type="entry name" value="RhoGAP_dom"/>
</dbReference>
<feature type="region of interest" description="Disordered" evidence="1">
    <location>
        <begin position="656"/>
        <end position="682"/>
    </location>
</feature>
<dbReference type="STRING" id="71717.A0A4Y7SGZ0"/>
<feature type="compositionally biased region" description="Low complexity" evidence="1">
    <location>
        <begin position="1740"/>
        <end position="1749"/>
    </location>
</feature>
<feature type="compositionally biased region" description="Low complexity" evidence="1">
    <location>
        <begin position="1048"/>
        <end position="1057"/>
    </location>
</feature>
<feature type="compositionally biased region" description="Acidic residues" evidence="1">
    <location>
        <begin position="1945"/>
        <end position="1959"/>
    </location>
</feature>
<feature type="region of interest" description="Disordered" evidence="1">
    <location>
        <begin position="1031"/>
        <end position="1080"/>
    </location>
</feature>
<name>A0A4Y7SGZ0_COPMI</name>
<dbReference type="PANTHER" id="PTHR28093:SF1">
    <property type="entry name" value="MORPHOGENESIS-RELATED PROTEIN MSB1"/>
    <property type="match status" value="1"/>
</dbReference>
<feature type="compositionally biased region" description="Basic and acidic residues" evidence="1">
    <location>
        <begin position="2299"/>
        <end position="2312"/>
    </location>
</feature>
<feature type="compositionally biased region" description="Low complexity" evidence="1">
    <location>
        <begin position="2460"/>
        <end position="2469"/>
    </location>
</feature>
<feature type="region of interest" description="Disordered" evidence="1">
    <location>
        <begin position="1975"/>
        <end position="1997"/>
    </location>
</feature>
<feature type="compositionally biased region" description="Acidic residues" evidence="1">
    <location>
        <begin position="2250"/>
        <end position="2274"/>
    </location>
</feature>
<feature type="compositionally biased region" description="Low complexity" evidence="1">
    <location>
        <begin position="2536"/>
        <end position="2547"/>
    </location>
</feature>
<feature type="region of interest" description="Disordered" evidence="1">
    <location>
        <begin position="2675"/>
        <end position="2704"/>
    </location>
</feature>
<evidence type="ECO:0000313" key="4">
    <source>
        <dbReference type="Proteomes" id="UP000298030"/>
    </source>
</evidence>
<dbReference type="EMBL" id="QPFP01000127">
    <property type="protein sequence ID" value="TEB20968.1"/>
    <property type="molecule type" value="Genomic_DNA"/>
</dbReference>
<feature type="compositionally biased region" description="Acidic residues" evidence="1">
    <location>
        <begin position="2177"/>
        <end position="2186"/>
    </location>
</feature>
<feature type="region of interest" description="Disordered" evidence="1">
    <location>
        <begin position="1"/>
        <end position="63"/>
    </location>
</feature>
<feature type="compositionally biased region" description="Basic and acidic residues" evidence="1">
    <location>
        <begin position="1809"/>
        <end position="1823"/>
    </location>
</feature>
<evidence type="ECO:0000259" key="2">
    <source>
        <dbReference type="PROSITE" id="PS50238"/>
    </source>
</evidence>
<feature type="region of interest" description="Disordered" evidence="1">
    <location>
        <begin position="1161"/>
        <end position="1356"/>
    </location>
</feature>
<evidence type="ECO:0000256" key="1">
    <source>
        <dbReference type="SAM" id="MobiDB-lite"/>
    </source>
</evidence>
<accession>A0A4Y7SGZ0</accession>
<feature type="compositionally biased region" description="Acidic residues" evidence="1">
    <location>
        <begin position="1824"/>
        <end position="1845"/>
    </location>
</feature>
<feature type="compositionally biased region" description="Basic and acidic residues" evidence="1">
    <location>
        <begin position="2133"/>
        <end position="2151"/>
    </location>
</feature>
<comment type="caution">
    <text evidence="3">The sequence shown here is derived from an EMBL/GenBank/DDBJ whole genome shotgun (WGS) entry which is preliminary data.</text>
</comment>
<feature type="compositionally biased region" description="Polar residues" evidence="1">
    <location>
        <begin position="2794"/>
        <end position="2809"/>
    </location>
</feature>
<dbReference type="Pfam" id="PF08101">
    <property type="entry name" value="Msb1-Mug8_dom"/>
    <property type="match status" value="1"/>
</dbReference>
<dbReference type="PROSITE" id="PS50238">
    <property type="entry name" value="RHOGAP"/>
    <property type="match status" value="1"/>
</dbReference>
<feature type="compositionally biased region" description="Basic and acidic residues" evidence="1">
    <location>
        <begin position="2717"/>
        <end position="2727"/>
    </location>
</feature>
<feature type="region of interest" description="Disordered" evidence="1">
    <location>
        <begin position="826"/>
        <end position="858"/>
    </location>
</feature>
<sequence length="2850" mass="305865">MSSFLNKVFGRKKEGETSPGWRSASGDLLDGKFEDVSPTVSPAATHFPDLQENGSHRGRGNDRTFTESKLRTFFRSKSRSRAASPIRSHRKLEELPHLPLSLLAHLNQDEVEVLLSDKVIGERRLTPVEAVGLVKVCAQAINDHGVDTLGLMNPNWYSASPEVQRRLISLFIQSLTAPSPLSTLPSFDSEINSTKSPHDIAAVLRWALRHLQLQGDAFGHQEEWYHAFFDAERKAEYPPKSFSNILAPLIPSEHLNLLKEVLDLLSSLSPHGEANSTSGSKLSKIFGLWLLNAHRVETNDDWKSFYARWDLAGRQLEHIFFTRIRDEAVEKRLPTRLVDLVRKYPFYRDNASPTTDLRLLPRSKLSTPIYDALLVRVETEVPTDSLRPKSRIHPVRVLAEALSSKAEEGELSSLWTKITEVSKGEGSGTPLSRILSDDTIRLLSLLPEDDGFNDEKSPTYSLLPLSPASPKFKRNSFSLSEFTEEMKRTHSTQSTASALSPISSPISTDWSLFSSTGFGASPTLTPLSSALFSPDIERTSPPSRKHSRHGKEPSTASTILRKSVDFAPIAPTGTITEEQGVNFPSNISLLQVVQLDEAFVDFYYDALLDPISSTWPSFVVCKLKQSVVPELKYGPIEEGRPQKTLQWLVLEQHHTVKAPPAPTPEEPVEASTERPSSPQSISKRRFSFWSASRSNSTTSIGSTKSKKKDLLRSQRASEMGEVVEEGESAGAGTERRGSNTRSRWRTKAEDVVKVRIPSPKPRKSGDVRSLKSVDVGPAPVVKKPVPALIEEKKEGGGEVSGEAVAAAAGVVGVGVAGAALAAAAQTDKEEATPAEPQLVEGDTKVKEVKGAEGTTPAPEEGVVLPVEVKEGSVAVEEKPVVEGAIGPTAEGVPNVVTHVAEPTVEDSIVEVQEGPVTQKIEEEKAKEEERVEVEKPVEIVAAVGGEAGQVEPSPAPEPVLEWGIPVEGAPAPMVEDDAALEGIPAAVGEEVVAQKAAPVVSEAQVEEVAGTSQAPQAVEESIPIVIEEDEIAAQEPEPSAVEHRAEATEVPAAPAPLAEEKPKPEENALESGHAVEPPVVFEEKDEVPVTNGHLTEALSPEVPLVEESAPERPFAAIEPAPPAEATTERRVVIEEEDVPGPEPEVPQTQEEDIALVPEAAVPEVGEEPAPIDTIVGSGSLKEELTAAEPEDKPINKEEDATTPSDTVIPSQSIHDLPTDVPEIPALSADETKPEATDTLVELHPNAEYGAAELENDAQDTTANPVNNGAEKEAEEREPIQNRTLTTQESELEPAALADSIRTEGAEATPDEADQLTVASRAQDEEGPRSVNVISSVPHLEPLKIGDDDEFSKEGDLPAVPLVDVDIREPLDSSDHVIVPLSQVEAQYDAQPSSPSLSETLEAQHLPSVIEHALEAGLTPSAEALLDAVQSSEGATEDDAVTRTTPPAIDVALAERLAEADDLPTAIEAAFESGFAHNPEALLNAVQATLTATVFAPGEPSPSVEKKEDEGGLNRAASILQLNGNGLHQEDALEIETKEQSAAHDNSGADEKELTLAADDTPADDTARKPIPASAEVVVPPLTEEKESVLEPSDDLEPAEVVTEVSVQEPAPEEDGGPVLGASAEDAPAVAVEDPEPTVRATPQDIPVVESEAAPIVEEATRPDEVAQFIDGEPQEEEIVAVQDQAPVVEDDSRGVTELNPPLEEVIPAELKEPALVGVQDDVVAVDHETALGSEQVVESQTPVQEPETQVVEEEPPALVTKDGTPVVSGEAAELETETVVLEENALIVENAEPTERISEVENEPPVTGEESHVIDEESTAREEPELETPVVEEEPATTEEAPLVEEENHVVENTPVVEQEATELEDVPPVVEKDASISGDVPVEEQETLRKRLPPAEEEPAVDATPVVKEVLEEAKPVVEQPVAEGDQEKPATDDKTPDFKEEAPPVDEEPVAQEENPIAEDEVAIIEEAPVAEEKAVVEESEGQEPPFEEKAPVVEEKLEEEPILEEETAVEGVPTEEEKVVVEEETPGVVEEVTPVEGELVEETPVVEKQEPIAQNVAAIEEQPIVVEETPAVEESTPVIEGVPVVDQEPPTDDDATPGPEPTLPTEEESPVVKETVLDEEASPIVEEEVAEKRTPIEEEEISVEKDEGSSTVEEAPPVGEYKAVEGAQASNAEVPEDVEEPVVQDEAPIAEDMKVVEEDQVVEGEGFAEEKVAEEETAEEAKTVVENAVVEDSSVEEPASEGQAPIVEEEPFVEDQVAGEEGLEEAPEVEEDKVVLGKEVAGQGSPIVEEEPPAPEEGRPTIEEERVVVEEEERVVEEEVPVVQQEEAIRREATPVLEGGAPASEPTFVVEEPIVEQDPPAIEGDISDVQVLTPAVDENITIDEEILAVDENLSVKEAPVIEEAAGEKHEGDEVDPDVEDGIPVEEPKPIEDSQPVVADTPSDERVIVVEEEVPVVVDSPPLVEETPVVEEEPIVEDSKSVVEEVPAGDPKLVSEEEASAGEDNAPEVSQSEPPITAEEELIPQGQDETPVITETTPAEDPTPAVDEATPAVEDSPPIVEDAPLVAPVIEEPEPVVAENEDPTATEPIPLDDTPAAAEDPAQPAVEDAPALEDTPAPVEDAHPVVEDSPATEHNPAVDEERPAIVEDNTHLFEEPEPPVVRQSELVIEEEIPTVVEPAPVEDVKPAVDEETSAVVEDEQSAVREEVAVEADAHVLEAPDVHEEAPEINGVARVPTSEEKEPTPLIEDAPVPTEGVPLTADSDIPSSPPQDAPQAELSNTDKQFEVEDPTDQVETPSAPTTDAQDSTAAAIIDKLSTPLVEDDDDPIEVNEPKPSAIVVEEATTTPNV</sequence>
<feature type="region of interest" description="Disordered" evidence="1">
    <location>
        <begin position="694"/>
        <end position="746"/>
    </location>
</feature>
<keyword evidence="4" id="KW-1185">Reference proteome</keyword>
<reference evidence="3 4" key="1">
    <citation type="journal article" date="2019" name="Nat. Ecol. Evol.">
        <title>Megaphylogeny resolves global patterns of mushroom evolution.</title>
        <authorList>
            <person name="Varga T."/>
            <person name="Krizsan K."/>
            <person name="Foldi C."/>
            <person name="Dima B."/>
            <person name="Sanchez-Garcia M."/>
            <person name="Sanchez-Ramirez S."/>
            <person name="Szollosi G.J."/>
            <person name="Szarkandi J.G."/>
            <person name="Papp V."/>
            <person name="Albert L."/>
            <person name="Andreopoulos W."/>
            <person name="Angelini C."/>
            <person name="Antonin V."/>
            <person name="Barry K.W."/>
            <person name="Bougher N.L."/>
            <person name="Buchanan P."/>
            <person name="Buyck B."/>
            <person name="Bense V."/>
            <person name="Catcheside P."/>
            <person name="Chovatia M."/>
            <person name="Cooper J."/>
            <person name="Damon W."/>
            <person name="Desjardin D."/>
            <person name="Finy P."/>
            <person name="Geml J."/>
            <person name="Haridas S."/>
            <person name="Hughes K."/>
            <person name="Justo A."/>
            <person name="Karasinski D."/>
            <person name="Kautmanova I."/>
            <person name="Kiss B."/>
            <person name="Kocsube S."/>
            <person name="Kotiranta H."/>
            <person name="LaButti K.M."/>
            <person name="Lechner B.E."/>
            <person name="Liimatainen K."/>
            <person name="Lipzen A."/>
            <person name="Lukacs Z."/>
            <person name="Mihaltcheva S."/>
            <person name="Morgado L.N."/>
            <person name="Niskanen T."/>
            <person name="Noordeloos M.E."/>
            <person name="Ohm R.A."/>
            <person name="Ortiz-Santana B."/>
            <person name="Ovrebo C."/>
            <person name="Racz N."/>
            <person name="Riley R."/>
            <person name="Savchenko A."/>
            <person name="Shiryaev A."/>
            <person name="Soop K."/>
            <person name="Spirin V."/>
            <person name="Szebenyi C."/>
            <person name="Tomsovsky M."/>
            <person name="Tulloss R.E."/>
            <person name="Uehling J."/>
            <person name="Grigoriev I.V."/>
            <person name="Vagvolgyi C."/>
            <person name="Papp T."/>
            <person name="Martin F.M."/>
            <person name="Miettinen O."/>
            <person name="Hibbett D.S."/>
            <person name="Nagy L.G."/>
        </authorList>
    </citation>
    <scope>NUCLEOTIDE SEQUENCE [LARGE SCALE GENOMIC DNA]</scope>
    <source>
        <strain evidence="3 4">FP101781</strain>
    </source>
</reference>
<feature type="compositionally biased region" description="Basic and acidic residues" evidence="1">
    <location>
        <begin position="1180"/>
        <end position="1199"/>
    </location>
</feature>
<dbReference type="InterPro" id="IPR008936">
    <property type="entry name" value="Rho_GTPase_activation_prot"/>
</dbReference>
<protein>
    <recommendedName>
        <fullName evidence="2">Rho-GAP domain-containing protein</fullName>
    </recommendedName>
</protein>
<feature type="region of interest" description="Disordered" evidence="1">
    <location>
        <begin position="1790"/>
        <end position="1959"/>
    </location>
</feature>
<feature type="region of interest" description="Disordered" evidence="1">
    <location>
        <begin position="2010"/>
        <end position="2031"/>
    </location>
</feature>
<feature type="region of interest" description="Disordered" evidence="1">
    <location>
        <begin position="2406"/>
        <end position="2445"/>
    </location>
</feature>
<feature type="region of interest" description="Disordered" evidence="1">
    <location>
        <begin position="2460"/>
        <end position="2563"/>
    </location>
</feature>
<dbReference type="PANTHER" id="PTHR28093">
    <property type="entry name" value="MORPHOGENESIS-RELATED PROTEIN MSB1"/>
    <property type="match status" value="1"/>
</dbReference>
<dbReference type="Proteomes" id="UP000298030">
    <property type="component" value="Unassembled WGS sequence"/>
</dbReference>
<dbReference type="GO" id="GO:0007165">
    <property type="term" value="P:signal transduction"/>
    <property type="evidence" value="ECO:0007669"/>
    <property type="project" value="InterPro"/>
</dbReference>
<feature type="compositionally biased region" description="Low complexity" evidence="1">
    <location>
        <begin position="1161"/>
        <end position="1170"/>
    </location>
</feature>
<gene>
    <name evidence="3" type="ORF">FA13DRAFT_1800496</name>
</gene>
<organism evidence="3 4">
    <name type="scientific">Coprinellus micaceus</name>
    <name type="common">Glistening ink-cap mushroom</name>
    <name type="synonym">Coprinus micaceus</name>
    <dbReference type="NCBI Taxonomy" id="71717"/>
    <lineage>
        <taxon>Eukaryota</taxon>
        <taxon>Fungi</taxon>
        <taxon>Dikarya</taxon>
        <taxon>Basidiomycota</taxon>
        <taxon>Agaricomycotina</taxon>
        <taxon>Agaricomycetes</taxon>
        <taxon>Agaricomycetidae</taxon>
        <taxon>Agaricales</taxon>
        <taxon>Agaricineae</taxon>
        <taxon>Psathyrellaceae</taxon>
        <taxon>Coprinellus</taxon>
    </lineage>
</organism>
<feature type="compositionally biased region" description="Basic and acidic residues" evidence="1">
    <location>
        <begin position="1340"/>
        <end position="1355"/>
    </location>
</feature>
<dbReference type="Gene3D" id="1.10.555.10">
    <property type="entry name" value="Rho GTPase activation protein"/>
    <property type="match status" value="1"/>
</dbReference>
<dbReference type="OrthoDB" id="3362494at2759"/>
<proteinExistence type="predicted"/>
<feature type="compositionally biased region" description="Polar residues" evidence="1">
    <location>
        <begin position="1201"/>
        <end position="1213"/>
    </location>
</feature>
<feature type="compositionally biased region" description="Acidic residues" evidence="1">
    <location>
        <begin position="2691"/>
        <end position="2702"/>
    </location>
</feature>
<dbReference type="InterPro" id="IPR037508">
    <property type="entry name" value="Msb1/Mug8"/>
</dbReference>
<evidence type="ECO:0000313" key="3">
    <source>
        <dbReference type="EMBL" id="TEB20968.1"/>
    </source>
</evidence>
<feature type="region of interest" description="Disordered" evidence="1">
    <location>
        <begin position="1732"/>
        <end position="1774"/>
    </location>
</feature>
<feature type="region of interest" description="Disordered" evidence="1">
    <location>
        <begin position="535"/>
        <end position="557"/>
    </location>
</feature>
<feature type="region of interest" description="Disordered" evidence="1">
    <location>
        <begin position="2575"/>
        <end position="2645"/>
    </location>
</feature>
<feature type="compositionally biased region" description="Basic and acidic residues" evidence="1">
    <location>
        <begin position="841"/>
        <end position="850"/>
    </location>
</feature>
<feature type="compositionally biased region" description="Basic and acidic residues" evidence="1">
    <location>
        <begin position="1927"/>
        <end position="1944"/>
    </location>
</feature>
<feature type="compositionally biased region" description="Acidic residues" evidence="1">
    <location>
        <begin position="2415"/>
        <end position="2426"/>
    </location>
</feature>